<name>A0A379D9R2_9FIRM</name>
<dbReference type="PROSITE" id="PS50929">
    <property type="entry name" value="ABC_TM1F"/>
    <property type="match status" value="1"/>
</dbReference>
<dbReference type="InterPro" id="IPR003593">
    <property type="entry name" value="AAA+_ATPase"/>
</dbReference>
<dbReference type="AlphaFoldDB" id="A0A379D9R2"/>
<proteinExistence type="predicted"/>
<dbReference type="RefSeq" id="WP_115311892.1">
    <property type="nucleotide sequence ID" value="NZ_UGTH01000001.1"/>
</dbReference>
<dbReference type="SUPFAM" id="SSF52540">
    <property type="entry name" value="P-loop containing nucleoside triphosphate hydrolases"/>
    <property type="match status" value="1"/>
</dbReference>
<feature type="domain" description="ABC transporter" evidence="8">
    <location>
        <begin position="340"/>
        <end position="550"/>
    </location>
</feature>
<dbReference type="Pfam" id="PF00005">
    <property type="entry name" value="ABC_tran"/>
    <property type="match status" value="1"/>
</dbReference>
<dbReference type="EMBL" id="UGTH01000001">
    <property type="protein sequence ID" value="SUB74285.1"/>
    <property type="molecule type" value="Genomic_DNA"/>
</dbReference>
<evidence type="ECO:0000313" key="11">
    <source>
        <dbReference type="Proteomes" id="UP000254777"/>
    </source>
</evidence>
<evidence type="ECO:0000313" key="10">
    <source>
        <dbReference type="EMBL" id="SUB74285.1"/>
    </source>
</evidence>
<evidence type="ECO:0000259" key="8">
    <source>
        <dbReference type="PROSITE" id="PS50893"/>
    </source>
</evidence>
<evidence type="ECO:0000259" key="9">
    <source>
        <dbReference type="PROSITE" id="PS50929"/>
    </source>
</evidence>
<evidence type="ECO:0000256" key="2">
    <source>
        <dbReference type="ARBA" id="ARBA00022692"/>
    </source>
</evidence>
<dbReference type="InterPro" id="IPR003439">
    <property type="entry name" value="ABC_transporter-like_ATP-bd"/>
</dbReference>
<dbReference type="InterPro" id="IPR027417">
    <property type="entry name" value="P-loop_NTPase"/>
</dbReference>
<dbReference type="GO" id="GO:0015421">
    <property type="term" value="F:ABC-type oligopeptide transporter activity"/>
    <property type="evidence" value="ECO:0007669"/>
    <property type="project" value="TreeGrafter"/>
</dbReference>
<dbReference type="InterPro" id="IPR039421">
    <property type="entry name" value="Type_1_exporter"/>
</dbReference>
<feature type="transmembrane region" description="Helical" evidence="7">
    <location>
        <begin position="59"/>
        <end position="78"/>
    </location>
</feature>
<feature type="transmembrane region" description="Helical" evidence="7">
    <location>
        <begin position="279"/>
        <end position="299"/>
    </location>
</feature>
<dbReference type="PANTHER" id="PTHR43394">
    <property type="entry name" value="ATP-DEPENDENT PERMEASE MDL1, MITOCHONDRIAL"/>
    <property type="match status" value="1"/>
</dbReference>
<dbReference type="SUPFAM" id="SSF90123">
    <property type="entry name" value="ABC transporter transmembrane region"/>
    <property type="match status" value="1"/>
</dbReference>
<keyword evidence="6 7" id="KW-0472">Membrane</keyword>
<feature type="transmembrane region" description="Helical" evidence="7">
    <location>
        <begin position="21"/>
        <end position="39"/>
    </location>
</feature>
<accession>A0A379D9R2</accession>
<comment type="subcellular location">
    <subcellularLocation>
        <location evidence="1">Cell membrane</location>
        <topology evidence="1">Multi-pass membrane protein</topology>
    </subcellularLocation>
</comment>
<protein>
    <submittedName>
        <fullName evidence="10">Probable ABC transporter ATP-binding protein HI_0664</fullName>
    </submittedName>
</protein>
<feature type="transmembrane region" description="Helical" evidence="7">
    <location>
        <begin position="250"/>
        <end position="273"/>
    </location>
</feature>
<dbReference type="Gene3D" id="3.40.50.300">
    <property type="entry name" value="P-loop containing nucleotide triphosphate hydrolases"/>
    <property type="match status" value="1"/>
</dbReference>
<evidence type="ECO:0000256" key="4">
    <source>
        <dbReference type="ARBA" id="ARBA00022840"/>
    </source>
</evidence>
<dbReference type="Gene3D" id="1.20.1560.10">
    <property type="entry name" value="ABC transporter type 1, transmembrane domain"/>
    <property type="match status" value="1"/>
</dbReference>
<evidence type="ECO:0000256" key="5">
    <source>
        <dbReference type="ARBA" id="ARBA00022989"/>
    </source>
</evidence>
<evidence type="ECO:0000256" key="3">
    <source>
        <dbReference type="ARBA" id="ARBA00022741"/>
    </source>
</evidence>
<dbReference type="InterPro" id="IPR011527">
    <property type="entry name" value="ABC1_TM_dom"/>
</dbReference>
<evidence type="ECO:0000256" key="6">
    <source>
        <dbReference type="ARBA" id="ARBA00023136"/>
    </source>
</evidence>
<dbReference type="InterPro" id="IPR036640">
    <property type="entry name" value="ABC1_TM_sf"/>
</dbReference>
<keyword evidence="3" id="KW-0547">Nucleotide-binding</keyword>
<dbReference type="GO" id="GO:0016887">
    <property type="term" value="F:ATP hydrolysis activity"/>
    <property type="evidence" value="ECO:0007669"/>
    <property type="project" value="InterPro"/>
</dbReference>
<feature type="transmembrane region" description="Helical" evidence="7">
    <location>
        <begin position="134"/>
        <end position="157"/>
    </location>
</feature>
<keyword evidence="2 7" id="KW-0812">Transmembrane</keyword>
<dbReference type="Pfam" id="PF00664">
    <property type="entry name" value="ABC_membrane"/>
    <property type="match status" value="1"/>
</dbReference>
<sequence>MNKIKQYINLIKKLLRIVKDLKIQMICAVFFGAMGHIFATLIPGLGGYSLAKLILDKDINLKTIVGIIFILAILRAVFKYIEQLFNHYVAFKTLAIIRDKVFKKLRELGPAKMEEKNKGKLISIITADIELLEVFYAHTISPICIAIIHTLVFLIILYSFSPLYALVLLISHLILAIIVPIVTEKSARDIGAVQREDLSALNSKILEAFKGLKEIINFNYEKTLLKEINNLTRKLNKSTKILSKKSGENFALSSAIIIIANLIFVIVGANLYIKNKVDILGLIFPLTIFISSFGPTSALSNLANNLILTFACAKRVLGLLDEEAEVEENIMGKEIIYNNLELNKVDFSYDNTSLIENFNLKANLNQVIGLSGKSGCGKSTVIKLIMRFYDTNKGKIYLNNENLKTIKTSNLRENISYTSQETHLFKGTIRDNLKIAKEDATEEELIIATKKANIYEFIASLEKGFDTEIVKENKLLSTGQIQRLALARMFLRKSKLYILDEPTANIDALNEGIILKSLYKEKEDKTIIISSHRKSSLRICNNIVKMNREIES</sequence>
<dbReference type="Proteomes" id="UP000254777">
    <property type="component" value="Unassembled WGS sequence"/>
</dbReference>
<dbReference type="GO" id="GO:0005886">
    <property type="term" value="C:plasma membrane"/>
    <property type="evidence" value="ECO:0007669"/>
    <property type="project" value="UniProtKB-SubCell"/>
</dbReference>
<organism evidence="10 11">
    <name type="scientific">Peptoniphilus indolicus</name>
    <dbReference type="NCBI Taxonomy" id="33030"/>
    <lineage>
        <taxon>Bacteria</taxon>
        <taxon>Bacillati</taxon>
        <taxon>Bacillota</taxon>
        <taxon>Tissierellia</taxon>
        <taxon>Tissierellales</taxon>
        <taxon>Peptoniphilaceae</taxon>
        <taxon>Peptoniphilus</taxon>
    </lineage>
</organism>
<dbReference type="SMART" id="SM00382">
    <property type="entry name" value="AAA"/>
    <property type="match status" value="1"/>
</dbReference>
<dbReference type="PROSITE" id="PS50893">
    <property type="entry name" value="ABC_TRANSPORTER_2"/>
    <property type="match status" value="1"/>
</dbReference>
<reference evidence="10 11" key="1">
    <citation type="submission" date="2018-06" db="EMBL/GenBank/DDBJ databases">
        <authorList>
            <consortium name="Pathogen Informatics"/>
            <person name="Doyle S."/>
        </authorList>
    </citation>
    <scope>NUCLEOTIDE SEQUENCE [LARGE SCALE GENOMIC DNA]</scope>
    <source>
        <strain evidence="10 11">NCTC11088</strain>
    </source>
</reference>
<evidence type="ECO:0000256" key="7">
    <source>
        <dbReference type="SAM" id="Phobius"/>
    </source>
</evidence>
<evidence type="ECO:0000256" key="1">
    <source>
        <dbReference type="ARBA" id="ARBA00004651"/>
    </source>
</evidence>
<dbReference type="PANTHER" id="PTHR43394:SF1">
    <property type="entry name" value="ATP-BINDING CASSETTE SUB-FAMILY B MEMBER 10, MITOCHONDRIAL"/>
    <property type="match status" value="1"/>
</dbReference>
<keyword evidence="4 10" id="KW-0067">ATP-binding</keyword>
<dbReference type="GO" id="GO:0005524">
    <property type="term" value="F:ATP binding"/>
    <property type="evidence" value="ECO:0007669"/>
    <property type="project" value="UniProtKB-KW"/>
</dbReference>
<feature type="transmembrane region" description="Helical" evidence="7">
    <location>
        <begin position="163"/>
        <end position="182"/>
    </location>
</feature>
<gene>
    <name evidence="10" type="ORF">NCTC11088_00015</name>
</gene>
<keyword evidence="5 7" id="KW-1133">Transmembrane helix</keyword>
<feature type="domain" description="ABC transmembrane type-1" evidence="9">
    <location>
        <begin position="28"/>
        <end position="308"/>
    </location>
</feature>